<reference evidence="1 2" key="1">
    <citation type="submission" date="2019-02" db="EMBL/GenBank/DDBJ databases">
        <title>Deep-cultivation of Planctomycetes and their phenomic and genomic characterization uncovers novel biology.</title>
        <authorList>
            <person name="Wiegand S."/>
            <person name="Jogler M."/>
            <person name="Boedeker C."/>
            <person name="Pinto D."/>
            <person name="Vollmers J."/>
            <person name="Rivas-Marin E."/>
            <person name="Kohn T."/>
            <person name="Peeters S.H."/>
            <person name="Heuer A."/>
            <person name="Rast P."/>
            <person name="Oberbeckmann S."/>
            <person name="Bunk B."/>
            <person name="Jeske O."/>
            <person name="Meyerdierks A."/>
            <person name="Storesund J.E."/>
            <person name="Kallscheuer N."/>
            <person name="Luecker S."/>
            <person name="Lage O.M."/>
            <person name="Pohl T."/>
            <person name="Merkel B.J."/>
            <person name="Hornburger P."/>
            <person name="Mueller R.-W."/>
            <person name="Bruemmer F."/>
            <person name="Labrenz M."/>
            <person name="Spormann A.M."/>
            <person name="Op Den Camp H."/>
            <person name="Overmann J."/>
            <person name="Amann R."/>
            <person name="Jetten M.S.M."/>
            <person name="Mascher T."/>
            <person name="Medema M.H."/>
            <person name="Devos D.P."/>
            <person name="Kaster A.-K."/>
            <person name="Ovreas L."/>
            <person name="Rohde M."/>
            <person name="Galperin M.Y."/>
            <person name="Jogler C."/>
        </authorList>
    </citation>
    <scope>NUCLEOTIDE SEQUENCE [LARGE SCALE GENOMIC DNA]</scope>
    <source>
        <strain evidence="1 2">CA54</strain>
    </source>
</reference>
<keyword evidence="2" id="KW-1185">Reference proteome</keyword>
<organism evidence="1 2">
    <name type="scientific">Symmachiella macrocystis</name>
    <dbReference type="NCBI Taxonomy" id="2527985"/>
    <lineage>
        <taxon>Bacteria</taxon>
        <taxon>Pseudomonadati</taxon>
        <taxon>Planctomycetota</taxon>
        <taxon>Planctomycetia</taxon>
        <taxon>Planctomycetales</taxon>
        <taxon>Planctomycetaceae</taxon>
        <taxon>Symmachiella</taxon>
    </lineage>
</organism>
<accession>A0A5C6BRR4</accession>
<proteinExistence type="predicted"/>
<dbReference type="AlphaFoldDB" id="A0A5C6BRR4"/>
<comment type="caution">
    <text evidence="1">The sequence shown here is derived from an EMBL/GenBank/DDBJ whole genome shotgun (WGS) entry which is preliminary data.</text>
</comment>
<dbReference type="EMBL" id="SJPP01000001">
    <property type="protein sequence ID" value="TWU13374.1"/>
    <property type="molecule type" value="Genomic_DNA"/>
</dbReference>
<dbReference type="Proteomes" id="UP000320735">
    <property type="component" value="Unassembled WGS sequence"/>
</dbReference>
<evidence type="ECO:0000313" key="2">
    <source>
        <dbReference type="Proteomes" id="UP000320735"/>
    </source>
</evidence>
<sequence>MSQPQQTNVLLEVASLLMQLATKFIQPYSHPKSPQKFTQSQLLTILILKAYLKMT</sequence>
<evidence type="ECO:0000313" key="1">
    <source>
        <dbReference type="EMBL" id="TWU13374.1"/>
    </source>
</evidence>
<gene>
    <name evidence="1" type="ORF">CA54_22090</name>
</gene>
<protein>
    <submittedName>
        <fullName evidence="1">Uncharacterized protein</fullName>
    </submittedName>
</protein>
<dbReference type="RefSeq" id="WP_197532360.1">
    <property type="nucleotide sequence ID" value="NZ_SJPP01000001.1"/>
</dbReference>
<name>A0A5C6BRR4_9PLAN</name>